<evidence type="ECO:0000256" key="8">
    <source>
        <dbReference type="SAM" id="Phobius"/>
    </source>
</evidence>
<dbReference type="Pfam" id="PF03773">
    <property type="entry name" value="ArsP_1"/>
    <property type="match status" value="1"/>
</dbReference>
<reference evidence="10 11" key="1">
    <citation type="journal article" date="2019" name="Int. J. Syst. Evol. Microbiol.">
        <title>The Global Catalogue of Microorganisms (GCM) 10K type strain sequencing project: providing services to taxonomists for standard genome sequencing and annotation.</title>
        <authorList>
            <consortium name="The Broad Institute Genomics Platform"/>
            <consortium name="The Broad Institute Genome Sequencing Center for Infectious Disease"/>
            <person name="Wu L."/>
            <person name="Ma J."/>
        </authorList>
    </citation>
    <scope>NUCLEOTIDE SEQUENCE [LARGE SCALE GENOMIC DNA]</scope>
    <source>
        <strain evidence="10 11">CGMCC 1.12237</strain>
    </source>
</reference>
<evidence type="ECO:0000313" key="11">
    <source>
        <dbReference type="Proteomes" id="UP001596201"/>
    </source>
</evidence>
<feature type="transmembrane region" description="Helical" evidence="8">
    <location>
        <begin position="264"/>
        <end position="285"/>
    </location>
</feature>
<accession>A0ABD5R7V6</accession>
<dbReference type="GO" id="GO:0005886">
    <property type="term" value="C:plasma membrane"/>
    <property type="evidence" value="ECO:0007669"/>
    <property type="project" value="UniProtKB-SubCell"/>
</dbReference>
<feature type="domain" description="TRASH" evidence="9">
    <location>
        <begin position="159"/>
        <end position="198"/>
    </location>
</feature>
<dbReference type="InterPro" id="IPR005524">
    <property type="entry name" value="DUF318"/>
</dbReference>
<feature type="compositionally biased region" description="Polar residues" evidence="7">
    <location>
        <begin position="472"/>
        <end position="483"/>
    </location>
</feature>
<sequence>MALVETILAGIGLALDMAWETWWALVLGFTITGAVEEFTTEEGMTKYLGDDGWREVGLGTAFGAATSSCSFSAVATAKTLYKKGASPVSSLAAFQFAATDLVVELGLVMWILLGWQFVAADFFGGLIAVGVLVVVFRRVPQAWWDEAYEHVLALEESTCALCGMTAEPADDDTVETTHDGESVYFCCAGCQSAWANKNDADLDADDGPEMLSTEGWKRVSANAVREWDMLWEDIALGFLIAGLIGAFVPRAWWATLFGTGDGFLFVLTSAVIAVVIGVVTFICSVGNVPFALILWSNGIAFGSVLTFIFADLIIPPIVNAYRRYYGSRMAAVLFLSMAAAAIVAGVTVHYVFDFLQLIPAQGQAGGTAPEGYTLVGNLLATPVFLLQVTTAYGTDTVGDAVLTVIGVLGTVYWKLERTYGVLASASKTLATALATVIEALVTVAGAVGSAVATAQEAVNDEEETDDFAPRSVDTTTSSEGGED</sequence>
<feature type="transmembrane region" description="Helical" evidence="8">
    <location>
        <begin position="292"/>
        <end position="318"/>
    </location>
</feature>
<protein>
    <submittedName>
        <fullName evidence="10">Permease</fullName>
    </submittedName>
</protein>
<keyword evidence="6 8" id="KW-0472">Membrane</keyword>
<evidence type="ECO:0000259" key="9">
    <source>
        <dbReference type="SMART" id="SM00746"/>
    </source>
</evidence>
<keyword evidence="4 8" id="KW-0812">Transmembrane</keyword>
<evidence type="ECO:0000313" key="10">
    <source>
        <dbReference type="EMBL" id="MFC5366039.1"/>
    </source>
</evidence>
<feature type="transmembrane region" description="Helical" evidence="8">
    <location>
        <begin position="234"/>
        <end position="252"/>
    </location>
</feature>
<dbReference type="SMART" id="SM00746">
    <property type="entry name" value="TRASH"/>
    <property type="match status" value="1"/>
</dbReference>
<feature type="transmembrane region" description="Helical" evidence="8">
    <location>
        <begin position="91"/>
        <end position="111"/>
    </location>
</feature>
<comment type="caution">
    <text evidence="10">The sequence shown here is derived from an EMBL/GenBank/DDBJ whole genome shotgun (WGS) entry which is preliminary data.</text>
</comment>
<evidence type="ECO:0000256" key="5">
    <source>
        <dbReference type="ARBA" id="ARBA00022989"/>
    </source>
</evidence>
<keyword evidence="5 8" id="KW-1133">Transmembrane helix</keyword>
<dbReference type="PANTHER" id="PTHR42775">
    <property type="entry name" value="PERMEASE RV2963-RELATED"/>
    <property type="match status" value="1"/>
</dbReference>
<feature type="transmembrane region" description="Helical" evidence="8">
    <location>
        <begin position="330"/>
        <end position="352"/>
    </location>
</feature>
<dbReference type="AlphaFoldDB" id="A0ABD5R7V6"/>
<dbReference type="EMBL" id="JBHSKX010000001">
    <property type="protein sequence ID" value="MFC5366039.1"/>
    <property type="molecule type" value="Genomic_DNA"/>
</dbReference>
<gene>
    <name evidence="10" type="ORF">ACFPJ5_03750</name>
</gene>
<evidence type="ECO:0000256" key="2">
    <source>
        <dbReference type="ARBA" id="ARBA00006386"/>
    </source>
</evidence>
<comment type="subcellular location">
    <subcellularLocation>
        <location evidence="1">Cell membrane</location>
        <topology evidence="1">Multi-pass membrane protein</topology>
    </subcellularLocation>
</comment>
<dbReference type="InterPro" id="IPR011017">
    <property type="entry name" value="TRASH_dom"/>
</dbReference>
<evidence type="ECO:0000256" key="6">
    <source>
        <dbReference type="ARBA" id="ARBA00023136"/>
    </source>
</evidence>
<organism evidence="10 11">
    <name type="scientific">Salinirubrum litoreum</name>
    <dbReference type="NCBI Taxonomy" id="1126234"/>
    <lineage>
        <taxon>Archaea</taxon>
        <taxon>Methanobacteriati</taxon>
        <taxon>Methanobacteriota</taxon>
        <taxon>Stenosarchaea group</taxon>
        <taxon>Halobacteria</taxon>
        <taxon>Halobacteriales</taxon>
        <taxon>Haloferacaceae</taxon>
        <taxon>Salinirubrum</taxon>
    </lineage>
</organism>
<dbReference type="PANTHER" id="PTHR42775:SF1">
    <property type="entry name" value="PERMEASE RV2963-RELATED"/>
    <property type="match status" value="1"/>
</dbReference>
<feature type="transmembrane region" description="Helical" evidence="8">
    <location>
        <begin position="117"/>
        <end position="136"/>
    </location>
</feature>
<keyword evidence="11" id="KW-1185">Reference proteome</keyword>
<dbReference type="InterPro" id="IPR053166">
    <property type="entry name" value="UPF0718_permease"/>
</dbReference>
<evidence type="ECO:0000256" key="7">
    <source>
        <dbReference type="SAM" id="MobiDB-lite"/>
    </source>
</evidence>
<dbReference type="RefSeq" id="WP_227228596.1">
    <property type="nucleotide sequence ID" value="NZ_JAJCVJ010000001.1"/>
</dbReference>
<proteinExistence type="inferred from homology"/>
<feature type="region of interest" description="Disordered" evidence="7">
    <location>
        <begin position="455"/>
        <end position="483"/>
    </location>
</feature>
<keyword evidence="3" id="KW-1003">Cell membrane</keyword>
<name>A0ABD5R7V6_9EURY</name>
<evidence type="ECO:0000256" key="1">
    <source>
        <dbReference type="ARBA" id="ARBA00004651"/>
    </source>
</evidence>
<comment type="similarity">
    <text evidence="2">Belongs to the UPF0718 family.</text>
</comment>
<dbReference type="Proteomes" id="UP001596201">
    <property type="component" value="Unassembled WGS sequence"/>
</dbReference>
<evidence type="ECO:0000256" key="4">
    <source>
        <dbReference type="ARBA" id="ARBA00022692"/>
    </source>
</evidence>
<evidence type="ECO:0000256" key="3">
    <source>
        <dbReference type="ARBA" id="ARBA00022475"/>
    </source>
</evidence>